<organism evidence="12 13">
    <name type="scientific">Lederbergia citrisecunda</name>
    <dbReference type="NCBI Taxonomy" id="2833583"/>
    <lineage>
        <taxon>Bacteria</taxon>
        <taxon>Bacillati</taxon>
        <taxon>Bacillota</taxon>
        <taxon>Bacilli</taxon>
        <taxon>Bacillales</taxon>
        <taxon>Bacillaceae</taxon>
        <taxon>Lederbergia</taxon>
    </lineage>
</organism>
<dbReference type="InterPro" id="IPR018044">
    <property type="entry name" value="Peptidase_S11"/>
</dbReference>
<comment type="caution">
    <text evidence="12">The sequence shown here is derived from an EMBL/GenBank/DDBJ whole genome shotgun (WGS) entry which is preliminary data.</text>
</comment>
<dbReference type="PRINTS" id="PR00725">
    <property type="entry name" value="DADACBPTASE1"/>
</dbReference>
<evidence type="ECO:0000256" key="9">
    <source>
        <dbReference type="RuleBase" id="RU004016"/>
    </source>
</evidence>
<keyword evidence="12" id="KW-0645">Protease</keyword>
<evidence type="ECO:0000256" key="2">
    <source>
        <dbReference type="ARBA" id="ARBA00022729"/>
    </source>
</evidence>
<name>A0A942TS09_9BACI</name>
<keyword evidence="12" id="KW-0121">Carboxypeptidase</keyword>
<feature type="active site" description="Proton acceptor" evidence="7">
    <location>
        <position position="96"/>
    </location>
</feature>
<keyword evidence="10" id="KW-1133">Transmembrane helix</keyword>
<evidence type="ECO:0000256" key="7">
    <source>
        <dbReference type="PIRSR" id="PIRSR618044-1"/>
    </source>
</evidence>
<dbReference type="Pfam" id="PF00768">
    <property type="entry name" value="Peptidase_S11"/>
    <property type="match status" value="1"/>
</dbReference>
<dbReference type="GO" id="GO:0071555">
    <property type="term" value="P:cell wall organization"/>
    <property type="evidence" value="ECO:0007669"/>
    <property type="project" value="UniProtKB-KW"/>
</dbReference>
<keyword evidence="5" id="KW-0573">Peptidoglycan synthesis</keyword>
<keyword evidence="2" id="KW-0732">Signal</keyword>
<feature type="domain" description="Peptidase S11 D-alanyl-D-alanine carboxypeptidase A N-terminal" evidence="11">
    <location>
        <begin position="61"/>
        <end position="308"/>
    </location>
</feature>
<evidence type="ECO:0000256" key="5">
    <source>
        <dbReference type="ARBA" id="ARBA00022984"/>
    </source>
</evidence>
<dbReference type="Proteomes" id="UP000682713">
    <property type="component" value="Unassembled WGS sequence"/>
</dbReference>
<evidence type="ECO:0000313" key="12">
    <source>
        <dbReference type="EMBL" id="MBS4201811.1"/>
    </source>
</evidence>
<feature type="transmembrane region" description="Helical" evidence="10">
    <location>
        <begin position="7"/>
        <end position="24"/>
    </location>
</feature>
<sequence length="330" mass="36631">MRQSKKITILILLLMIGCGLYFFIKSANESNTQLPVSFLPLQQHEVESKEFSIKVIHPLTEMNINAKAAMLIDTRDGSILYEKNSDEPFPTASMSKMMTEYLVLEAIKEGKLAWEQSITVSDYAYTISNTPGFASVHLQKDQSYTIRDLFHAMAIHSANGATIALAETVSGSEKDFVEKMNGKAKELGLNNSKFVNSTGLNNEDLGEYYSTGAPQDANEMSAKDLAILTRSLITQFPEILNVSSTHKLTFGDQTYINTNLMLPGNNEQVSFEGVDGLKTGFTDEAGYCFSGTVERDDIRLISVVMGTQTSLERFIETKRLYEASFGQLEN</sequence>
<protein>
    <submittedName>
        <fullName evidence="12">D-alanyl-D-alanine carboxypeptidase</fullName>
    </submittedName>
</protein>
<keyword evidence="6" id="KW-0961">Cell wall biogenesis/degradation</keyword>
<keyword evidence="10" id="KW-0472">Membrane</keyword>
<keyword evidence="4" id="KW-0133">Cell shape</keyword>
<reference evidence="12 13" key="1">
    <citation type="submission" date="2021-05" db="EMBL/GenBank/DDBJ databases">
        <title>Novel Bacillus species.</title>
        <authorList>
            <person name="Liu G."/>
        </authorList>
    </citation>
    <scope>NUCLEOTIDE SEQUENCE [LARGE SCALE GENOMIC DNA]</scope>
    <source>
        <strain evidence="12 13">FJAT-49732</strain>
    </source>
</reference>
<dbReference type="PANTHER" id="PTHR21581:SF11">
    <property type="entry name" value="D-ALANYL-D-ALANINE CARBOXYPEPTIDASE DACA"/>
    <property type="match status" value="1"/>
</dbReference>
<dbReference type="PROSITE" id="PS51257">
    <property type="entry name" value="PROKAR_LIPOPROTEIN"/>
    <property type="match status" value="1"/>
</dbReference>
<evidence type="ECO:0000256" key="6">
    <source>
        <dbReference type="ARBA" id="ARBA00023316"/>
    </source>
</evidence>
<evidence type="ECO:0000256" key="8">
    <source>
        <dbReference type="PIRSR" id="PIRSR618044-2"/>
    </source>
</evidence>
<dbReference type="RefSeq" id="WP_213112246.1">
    <property type="nucleotide sequence ID" value="NZ_JAGYPJ010000001.1"/>
</dbReference>
<dbReference type="InterPro" id="IPR012338">
    <property type="entry name" value="Beta-lactam/transpept-like"/>
</dbReference>
<gene>
    <name evidence="12" type="ORF">KHA93_19590</name>
</gene>
<keyword evidence="10" id="KW-0812">Transmembrane</keyword>
<dbReference type="GO" id="GO:0006508">
    <property type="term" value="P:proteolysis"/>
    <property type="evidence" value="ECO:0007669"/>
    <property type="project" value="InterPro"/>
</dbReference>
<evidence type="ECO:0000256" key="10">
    <source>
        <dbReference type="SAM" id="Phobius"/>
    </source>
</evidence>
<feature type="binding site" evidence="8">
    <location>
        <position position="278"/>
    </location>
    <ligand>
        <name>substrate</name>
    </ligand>
</feature>
<dbReference type="GO" id="GO:0009002">
    <property type="term" value="F:serine-type D-Ala-D-Ala carboxypeptidase activity"/>
    <property type="evidence" value="ECO:0007669"/>
    <property type="project" value="InterPro"/>
</dbReference>
<dbReference type="Gene3D" id="3.40.710.10">
    <property type="entry name" value="DD-peptidase/beta-lactamase superfamily"/>
    <property type="match status" value="1"/>
</dbReference>
<evidence type="ECO:0000313" key="13">
    <source>
        <dbReference type="Proteomes" id="UP000682713"/>
    </source>
</evidence>
<evidence type="ECO:0000259" key="11">
    <source>
        <dbReference type="Pfam" id="PF00768"/>
    </source>
</evidence>
<feature type="active site" evidence="7">
    <location>
        <position position="157"/>
    </location>
</feature>
<accession>A0A942TS09</accession>
<dbReference type="SUPFAM" id="SSF56601">
    <property type="entry name" value="beta-lactamase/transpeptidase-like"/>
    <property type="match status" value="1"/>
</dbReference>
<dbReference type="GO" id="GO:0008360">
    <property type="term" value="P:regulation of cell shape"/>
    <property type="evidence" value="ECO:0007669"/>
    <property type="project" value="UniProtKB-KW"/>
</dbReference>
<keyword evidence="13" id="KW-1185">Reference proteome</keyword>
<proteinExistence type="inferred from homology"/>
<comment type="similarity">
    <text evidence="1 9">Belongs to the peptidase S11 family.</text>
</comment>
<dbReference type="InterPro" id="IPR001967">
    <property type="entry name" value="Peptidase_S11_N"/>
</dbReference>
<feature type="active site" description="Acyl-ester intermediate" evidence="7">
    <location>
        <position position="93"/>
    </location>
</feature>
<dbReference type="EMBL" id="JAGYPJ010000001">
    <property type="protein sequence ID" value="MBS4201811.1"/>
    <property type="molecule type" value="Genomic_DNA"/>
</dbReference>
<dbReference type="AlphaFoldDB" id="A0A942TS09"/>
<evidence type="ECO:0000256" key="4">
    <source>
        <dbReference type="ARBA" id="ARBA00022960"/>
    </source>
</evidence>
<evidence type="ECO:0000256" key="3">
    <source>
        <dbReference type="ARBA" id="ARBA00022801"/>
    </source>
</evidence>
<dbReference type="PANTHER" id="PTHR21581">
    <property type="entry name" value="D-ALANYL-D-ALANINE CARBOXYPEPTIDASE"/>
    <property type="match status" value="1"/>
</dbReference>
<evidence type="ECO:0000256" key="1">
    <source>
        <dbReference type="ARBA" id="ARBA00007164"/>
    </source>
</evidence>
<keyword evidence="3" id="KW-0378">Hydrolase</keyword>
<dbReference type="GO" id="GO:0009252">
    <property type="term" value="P:peptidoglycan biosynthetic process"/>
    <property type="evidence" value="ECO:0007669"/>
    <property type="project" value="UniProtKB-KW"/>
</dbReference>